<evidence type="ECO:0000313" key="2">
    <source>
        <dbReference type="EMBL" id="CAH3162068.1"/>
    </source>
</evidence>
<organism evidence="2 3">
    <name type="scientific">Porites lobata</name>
    <dbReference type="NCBI Taxonomy" id="104759"/>
    <lineage>
        <taxon>Eukaryota</taxon>
        <taxon>Metazoa</taxon>
        <taxon>Cnidaria</taxon>
        <taxon>Anthozoa</taxon>
        <taxon>Hexacorallia</taxon>
        <taxon>Scleractinia</taxon>
        <taxon>Fungiina</taxon>
        <taxon>Poritidae</taxon>
        <taxon>Porites</taxon>
    </lineage>
</organism>
<name>A0ABN8QD46_9CNID</name>
<keyword evidence="1" id="KW-1133">Transmembrane helix</keyword>
<sequence>MYFRPNIMVGRIKRLKCLHFCLFIIFLTLNFITLVLINIRSSNGTTLSDQDWSPWNQIATVIKTGDFIAATRINTEQASTEVTACVVDPALIECDGNGFSALLLYTLDHIFTCQALGSDTPIVYWRNCNSGCSKDPSVNSWKWYFEPINQGLEFKAKKVICPLGGYFELPVLRPDIWPVLDSSFRDRSNVVGYQNSTIITPKERRRVNWWLNRFVRPNARIKQKVNSFFSRYLAGNTLLGVQVRATDHWLERREGKLPTISDWINKAAPIFEKLSEPRKIYIASDNTEVIDHFVRFFGQKKVLFIEATRAKSYHGEPPHVLQVQHNPDQFHKALGTQVLMDILLLAKCDHFLHIESSVAALASYFNPVMKSHFLDDTPEKVGPFQPQDSHLKPQMERENLDAEEFEENPEDVKGMKICFDKNSPFSACPNIATGIFINKAMANNFVSNA</sequence>
<feature type="transmembrane region" description="Helical" evidence="1">
    <location>
        <begin position="20"/>
        <end position="39"/>
    </location>
</feature>
<evidence type="ECO:0000256" key="1">
    <source>
        <dbReference type="SAM" id="Phobius"/>
    </source>
</evidence>
<gene>
    <name evidence="2" type="ORF">PLOB_00005127</name>
</gene>
<protein>
    <submittedName>
        <fullName evidence="2">Uncharacterized protein</fullName>
    </submittedName>
</protein>
<proteinExistence type="predicted"/>
<keyword evidence="1" id="KW-0812">Transmembrane</keyword>
<keyword evidence="1" id="KW-0472">Membrane</keyword>
<keyword evidence="3" id="KW-1185">Reference proteome</keyword>
<dbReference type="Gene3D" id="3.40.50.11350">
    <property type="match status" value="1"/>
</dbReference>
<comment type="caution">
    <text evidence="2">The sequence shown here is derived from an EMBL/GenBank/DDBJ whole genome shotgun (WGS) entry which is preliminary data.</text>
</comment>
<evidence type="ECO:0000313" key="3">
    <source>
        <dbReference type="Proteomes" id="UP001159405"/>
    </source>
</evidence>
<dbReference type="Proteomes" id="UP001159405">
    <property type="component" value="Unassembled WGS sequence"/>
</dbReference>
<dbReference type="EMBL" id="CALNXK010000122">
    <property type="protein sequence ID" value="CAH3162068.1"/>
    <property type="molecule type" value="Genomic_DNA"/>
</dbReference>
<reference evidence="2 3" key="1">
    <citation type="submission" date="2022-05" db="EMBL/GenBank/DDBJ databases">
        <authorList>
            <consortium name="Genoscope - CEA"/>
            <person name="William W."/>
        </authorList>
    </citation>
    <scope>NUCLEOTIDE SEQUENCE [LARGE SCALE GENOMIC DNA]</scope>
</reference>
<accession>A0ABN8QD46</accession>